<dbReference type="AlphaFoldDB" id="A0A8D8CXR5"/>
<dbReference type="EMBL" id="HBUE01142111">
    <property type="protein sequence ID" value="CAG6501238.1"/>
    <property type="molecule type" value="Transcribed_RNA"/>
</dbReference>
<evidence type="ECO:0000313" key="1">
    <source>
        <dbReference type="EMBL" id="CAG6501243.1"/>
    </source>
</evidence>
<organism evidence="1">
    <name type="scientific">Culex pipiens</name>
    <name type="common">House mosquito</name>
    <dbReference type="NCBI Taxonomy" id="7175"/>
    <lineage>
        <taxon>Eukaryota</taxon>
        <taxon>Metazoa</taxon>
        <taxon>Ecdysozoa</taxon>
        <taxon>Arthropoda</taxon>
        <taxon>Hexapoda</taxon>
        <taxon>Insecta</taxon>
        <taxon>Pterygota</taxon>
        <taxon>Neoptera</taxon>
        <taxon>Endopterygota</taxon>
        <taxon>Diptera</taxon>
        <taxon>Nematocera</taxon>
        <taxon>Culicoidea</taxon>
        <taxon>Culicidae</taxon>
        <taxon>Culicinae</taxon>
        <taxon>Culicini</taxon>
        <taxon>Culex</taxon>
        <taxon>Culex</taxon>
    </lineage>
</organism>
<dbReference type="EMBL" id="HBUE01142112">
    <property type="protein sequence ID" value="CAG6501240.1"/>
    <property type="molecule type" value="Transcribed_RNA"/>
</dbReference>
<protein>
    <submittedName>
        <fullName evidence="1">(northern house mosquito) hypothetical protein</fullName>
    </submittedName>
</protein>
<dbReference type="EMBL" id="HBUE01142118">
    <property type="protein sequence ID" value="CAG6501249.1"/>
    <property type="molecule type" value="Transcribed_RNA"/>
</dbReference>
<dbReference type="EMBL" id="HBUE01142109">
    <property type="protein sequence ID" value="CAG6501235.1"/>
    <property type="molecule type" value="Transcribed_RNA"/>
</dbReference>
<reference evidence="1" key="1">
    <citation type="submission" date="2021-05" db="EMBL/GenBank/DDBJ databases">
        <authorList>
            <person name="Alioto T."/>
            <person name="Alioto T."/>
            <person name="Gomez Garrido J."/>
        </authorList>
    </citation>
    <scope>NUCLEOTIDE SEQUENCE</scope>
</reference>
<accession>A0A8D8CXR5</accession>
<sequence>MPVRNLLMRKTILTKNLKRCWKSMTDPRMKFTDCSPDAIQRKLTVIDWRLKQNVQPLPPQKPKRICGNCKKKPLACRKHATEQQCSLDAPRNWKIKQKKMSILSVKDLIKRKPTYVEPKQRKKTSKQKSRDLHTSWIGPTTAILSRPLRWTQLKKRQHGIV</sequence>
<name>A0A8D8CXR5_CULPI</name>
<dbReference type="EMBL" id="HBUE01142115">
    <property type="protein sequence ID" value="CAG6501245.1"/>
    <property type="molecule type" value="Transcribed_RNA"/>
</dbReference>
<dbReference type="EMBL" id="HBUE01142114">
    <property type="protein sequence ID" value="CAG6501243.1"/>
    <property type="molecule type" value="Transcribed_RNA"/>
</dbReference>
<proteinExistence type="predicted"/>